<evidence type="ECO:0000313" key="3">
    <source>
        <dbReference type="Proteomes" id="UP001219568"/>
    </source>
</evidence>
<gene>
    <name evidence="2" type="ORF">N7460_012424</name>
</gene>
<feature type="transmembrane region" description="Helical" evidence="1">
    <location>
        <begin position="60"/>
        <end position="82"/>
    </location>
</feature>
<dbReference type="PANTHER" id="PTHR11360:SF281">
    <property type="entry name" value="ASPYRIDONES EFFLUX PROTEIN APDF-RELATED"/>
    <property type="match status" value="1"/>
</dbReference>
<comment type="caution">
    <text evidence="2">The sequence shown here is derived from an EMBL/GenBank/DDBJ whole genome shotgun (WGS) entry which is preliminary data.</text>
</comment>
<feature type="transmembrane region" description="Helical" evidence="1">
    <location>
        <begin position="32"/>
        <end position="53"/>
    </location>
</feature>
<protein>
    <submittedName>
        <fullName evidence="2">MFS monocarboxylate transporter</fullName>
    </submittedName>
</protein>
<keyword evidence="1" id="KW-1133">Transmembrane helix</keyword>
<dbReference type="SUPFAM" id="SSF103473">
    <property type="entry name" value="MFS general substrate transporter"/>
    <property type="match status" value="1"/>
</dbReference>
<reference evidence="2" key="2">
    <citation type="submission" date="2023-01" db="EMBL/GenBank/DDBJ databases">
        <authorList>
            <person name="Petersen C."/>
        </authorList>
    </citation>
    <scope>NUCLEOTIDE SEQUENCE</scope>
    <source>
        <strain evidence="2">IBT 15450</strain>
    </source>
</reference>
<feature type="transmembrane region" description="Helical" evidence="1">
    <location>
        <begin position="94"/>
        <end position="114"/>
    </location>
</feature>
<organism evidence="2 3">
    <name type="scientific">Penicillium canescens</name>
    <dbReference type="NCBI Taxonomy" id="5083"/>
    <lineage>
        <taxon>Eukaryota</taxon>
        <taxon>Fungi</taxon>
        <taxon>Dikarya</taxon>
        <taxon>Ascomycota</taxon>
        <taxon>Pezizomycotina</taxon>
        <taxon>Eurotiomycetes</taxon>
        <taxon>Eurotiomycetidae</taxon>
        <taxon>Eurotiales</taxon>
        <taxon>Aspergillaceae</taxon>
        <taxon>Penicillium</taxon>
    </lineage>
</organism>
<name>A0AAD6I357_PENCN</name>
<evidence type="ECO:0000256" key="1">
    <source>
        <dbReference type="SAM" id="Phobius"/>
    </source>
</evidence>
<accession>A0AAD6I357</accession>
<keyword evidence="1" id="KW-0812">Transmembrane</keyword>
<dbReference type="PANTHER" id="PTHR11360">
    <property type="entry name" value="MONOCARBOXYLATE TRANSPORTER"/>
    <property type="match status" value="1"/>
</dbReference>
<dbReference type="InterPro" id="IPR050327">
    <property type="entry name" value="Proton-linked_MCT"/>
</dbReference>
<evidence type="ECO:0000313" key="2">
    <source>
        <dbReference type="EMBL" id="KAJ6027607.1"/>
    </source>
</evidence>
<proteinExistence type="predicted"/>
<sequence>MSDTEKALKSVGGSETKEVLTKGGVKGWLTVLSGWCVMLNTFDYISAFGPFLIDKSESNIAWIGSLQAFFMFSAGLISGLMIDGDRPKNTAHPNSMLMLFITSVMLTSLCTEYYQFILAQGVLRGPPNGLAYTPAVTAINQYFFQKRPIEGELHLADPPSQA</sequence>
<keyword evidence="1" id="KW-0472">Membrane</keyword>
<dbReference type="InterPro" id="IPR036259">
    <property type="entry name" value="MFS_trans_sf"/>
</dbReference>
<dbReference type="EMBL" id="JAQJZL010000015">
    <property type="protein sequence ID" value="KAJ6027607.1"/>
    <property type="molecule type" value="Genomic_DNA"/>
</dbReference>
<keyword evidence="3" id="KW-1185">Reference proteome</keyword>
<dbReference type="AlphaFoldDB" id="A0AAD6I357"/>
<reference evidence="2" key="1">
    <citation type="journal article" date="2023" name="IMA Fungus">
        <title>Comparative genomic study of the Penicillium genus elucidates a diverse pangenome and 15 lateral gene transfer events.</title>
        <authorList>
            <person name="Petersen C."/>
            <person name="Sorensen T."/>
            <person name="Nielsen M.R."/>
            <person name="Sondergaard T.E."/>
            <person name="Sorensen J.L."/>
            <person name="Fitzpatrick D.A."/>
            <person name="Frisvad J.C."/>
            <person name="Nielsen K.L."/>
        </authorList>
    </citation>
    <scope>NUCLEOTIDE SEQUENCE</scope>
    <source>
        <strain evidence="2">IBT 15450</strain>
    </source>
</reference>
<dbReference type="Proteomes" id="UP001219568">
    <property type="component" value="Unassembled WGS sequence"/>
</dbReference>